<evidence type="ECO:0000259" key="5">
    <source>
        <dbReference type="Pfam" id="PF00210"/>
    </source>
</evidence>
<dbReference type="InterPro" id="IPR001519">
    <property type="entry name" value="Ferritin"/>
</dbReference>
<dbReference type="STRING" id="3218.A0A2K1KIN1"/>
<evidence type="ECO:0000256" key="3">
    <source>
        <dbReference type="ARBA" id="ARBA00026060"/>
    </source>
</evidence>
<gene>
    <name evidence="6" type="ORF">PHYPA_007319</name>
</gene>
<dbReference type="GO" id="GO:0006879">
    <property type="term" value="P:intracellular iron ion homeostasis"/>
    <property type="evidence" value="ECO:0007669"/>
    <property type="project" value="InterPro"/>
</dbReference>
<name>A0A2K1KIN1_PHYPA</name>
<comment type="subunit">
    <text evidence="3">Oligomer of 24 subunits. There are two types of subunits: L (light) chain and H (heavy) chain. The major chain can be light or heavy, depending on the species and tissue type. The functional molecule forms a roughly spherical shell with a diameter of 12 nm and contains a central cavity into which the insoluble mineral iron core is deposited.</text>
</comment>
<dbReference type="PANTHER" id="PTHR11431:SF75">
    <property type="entry name" value="FERRITIN"/>
    <property type="match status" value="1"/>
</dbReference>
<keyword evidence="4" id="KW-0408">Iron</keyword>
<evidence type="ECO:0000313" key="7">
    <source>
        <dbReference type="EnsemblPlants" id="Pp3c5_6220V3.1"/>
    </source>
</evidence>
<evidence type="ECO:0000256" key="2">
    <source>
        <dbReference type="ARBA" id="ARBA00025111"/>
    </source>
</evidence>
<dbReference type="GO" id="GO:0005737">
    <property type="term" value="C:cytoplasm"/>
    <property type="evidence" value="ECO:0000318"/>
    <property type="project" value="GO_Central"/>
</dbReference>
<comment type="function">
    <text evidence="2">Stores iron in a soluble, non-toxic, readily available form. Important for iron homeostasis. Has ferroxidase activity. Iron is taken up in the ferrous form and deposited as ferric hydroxides after oxidation.</text>
</comment>
<accession>A0A2K1KIN1</accession>
<keyword evidence="8" id="KW-1185">Reference proteome</keyword>
<dbReference type="GO" id="GO:0006826">
    <property type="term" value="P:iron ion transport"/>
    <property type="evidence" value="ECO:0007669"/>
    <property type="project" value="InterPro"/>
</dbReference>
<dbReference type="PANTHER" id="PTHR11431">
    <property type="entry name" value="FERRITIN"/>
    <property type="match status" value="1"/>
</dbReference>
<comment type="similarity">
    <text evidence="1">Belongs to the ferritin family.</text>
</comment>
<dbReference type="EMBL" id="ABEU02000005">
    <property type="protein sequence ID" value="PNR53644.1"/>
    <property type="molecule type" value="Genomic_DNA"/>
</dbReference>
<dbReference type="Gene3D" id="1.20.1260.10">
    <property type="match status" value="1"/>
</dbReference>
<dbReference type="GO" id="GO:0008199">
    <property type="term" value="F:ferric iron binding"/>
    <property type="evidence" value="ECO:0000318"/>
    <property type="project" value="GO_Central"/>
</dbReference>
<dbReference type="Proteomes" id="UP000006727">
    <property type="component" value="Chromosome 5"/>
</dbReference>
<evidence type="ECO:0000256" key="4">
    <source>
        <dbReference type="PIRSR" id="PIRSR601519-1"/>
    </source>
</evidence>
<dbReference type="EnsemblPlants" id="Pp3c5_6220V3.1">
    <property type="protein sequence ID" value="Pp3c5_6220V3.1"/>
    <property type="gene ID" value="Pp3c5_6220"/>
</dbReference>
<protein>
    <recommendedName>
        <fullName evidence="5">Ferritin/DPS domain-containing protein</fullName>
    </recommendedName>
</protein>
<evidence type="ECO:0000256" key="1">
    <source>
        <dbReference type="ARBA" id="ARBA00007513"/>
    </source>
</evidence>
<dbReference type="Pfam" id="PF00210">
    <property type="entry name" value="Ferritin"/>
    <property type="match status" value="1"/>
</dbReference>
<dbReference type="InterPro" id="IPR008331">
    <property type="entry name" value="Ferritin_DPS_dom"/>
</dbReference>
<dbReference type="InParanoid" id="A0A2K1KIN1"/>
<feature type="domain" description="Ferritin/DPS" evidence="5">
    <location>
        <begin position="47"/>
        <end position="169"/>
    </location>
</feature>
<dbReference type="Gramene" id="Pp3c5_6220V3.1">
    <property type="protein sequence ID" value="Pp3c5_6220V3.1"/>
    <property type="gene ID" value="Pp3c5_6220"/>
</dbReference>
<sequence>MAHLEMFPCMDEIKEEVQKIHQVRIGDASASIARSVAASDEVDKLFNVAITFNRNACALFQSMSAFFSRDNVALPGVSLFFKVISQVETNDSLLIMDFMAKRGAKVEFGPTAAPPSGWMTHKEGSDVVVAFAKTLAVFKVQYKKLNDHYLLAQKSGDAHAQSFIGSCMNAVIDWWSEKIRVVSHHLTHLKLVESDKHAIKEFDRRLPFELEDYAMAAAVESIIPSR</sequence>
<dbReference type="AlphaFoldDB" id="A0A2K1KIN1"/>
<dbReference type="InterPro" id="IPR012347">
    <property type="entry name" value="Ferritin-like"/>
</dbReference>
<dbReference type="GO" id="GO:0008198">
    <property type="term" value="F:ferrous iron binding"/>
    <property type="evidence" value="ECO:0000318"/>
    <property type="project" value="GO_Central"/>
</dbReference>
<dbReference type="InterPro" id="IPR009078">
    <property type="entry name" value="Ferritin-like_SF"/>
</dbReference>
<keyword evidence="4" id="KW-0479">Metal-binding</keyword>
<dbReference type="SUPFAM" id="SSF47240">
    <property type="entry name" value="Ferritin-like"/>
    <property type="match status" value="1"/>
</dbReference>
<evidence type="ECO:0000313" key="6">
    <source>
        <dbReference type="EMBL" id="PNR53644.1"/>
    </source>
</evidence>
<evidence type="ECO:0000313" key="8">
    <source>
        <dbReference type="Proteomes" id="UP000006727"/>
    </source>
</evidence>
<reference evidence="6 8" key="2">
    <citation type="journal article" date="2018" name="Plant J.">
        <title>The Physcomitrella patens chromosome-scale assembly reveals moss genome structure and evolution.</title>
        <authorList>
            <person name="Lang D."/>
            <person name="Ullrich K.K."/>
            <person name="Murat F."/>
            <person name="Fuchs J."/>
            <person name="Jenkins J."/>
            <person name="Haas F.B."/>
            <person name="Piednoel M."/>
            <person name="Gundlach H."/>
            <person name="Van Bel M."/>
            <person name="Meyberg R."/>
            <person name="Vives C."/>
            <person name="Morata J."/>
            <person name="Symeonidi A."/>
            <person name="Hiss M."/>
            <person name="Muchero W."/>
            <person name="Kamisugi Y."/>
            <person name="Saleh O."/>
            <person name="Blanc G."/>
            <person name="Decker E.L."/>
            <person name="van Gessel N."/>
            <person name="Grimwood J."/>
            <person name="Hayes R.D."/>
            <person name="Graham S.W."/>
            <person name="Gunter L.E."/>
            <person name="McDaniel S.F."/>
            <person name="Hoernstein S.N.W."/>
            <person name="Larsson A."/>
            <person name="Li F.W."/>
            <person name="Perroud P.F."/>
            <person name="Phillips J."/>
            <person name="Ranjan P."/>
            <person name="Rokshar D.S."/>
            <person name="Rothfels C.J."/>
            <person name="Schneider L."/>
            <person name="Shu S."/>
            <person name="Stevenson D.W."/>
            <person name="Thummler F."/>
            <person name="Tillich M."/>
            <person name="Villarreal Aguilar J.C."/>
            <person name="Widiez T."/>
            <person name="Wong G.K."/>
            <person name="Wymore A."/>
            <person name="Zhang Y."/>
            <person name="Zimmer A.D."/>
            <person name="Quatrano R.S."/>
            <person name="Mayer K.F.X."/>
            <person name="Goodstein D."/>
            <person name="Casacuberta J.M."/>
            <person name="Vandepoele K."/>
            <person name="Reski R."/>
            <person name="Cuming A.C."/>
            <person name="Tuskan G.A."/>
            <person name="Maumus F."/>
            <person name="Salse J."/>
            <person name="Schmutz J."/>
            <person name="Rensing S.A."/>
        </authorList>
    </citation>
    <scope>NUCLEOTIDE SEQUENCE [LARGE SCALE GENOMIC DNA]</scope>
    <source>
        <strain evidence="7 8">cv. Gransden 2004</strain>
    </source>
</reference>
<proteinExistence type="inferred from homology"/>
<organism evidence="6">
    <name type="scientific">Physcomitrium patens</name>
    <name type="common">Spreading-leaved earth moss</name>
    <name type="synonym">Physcomitrella patens</name>
    <dbReference type="NCBI Taxonomy" id="3218"/>
    <lineage>
        <taxon>Eukaryota</taxon>
        <taxon>Viridiplantae</taxon>
        <taxon>Streptophyta</taxon>
        <taxon>Embryophyta</taxon>
        <taxon>Bryophyta</taxon>
        <taxon>Bryophytina</taxon>
        <taxon>Bryopsida</taxon>
        <taxon>Funariidae</taxon>
        <taxon>Funariales</taxon>
        <taxon>Funariaceae</taxon>
        <taxon>Physcomitrium</taxon>
    </lineage>
</organism>
<reference evidence="7" key="3">
    <citation type="submission" date="2020-12" db="UniProtKB">
        <authorList>
            <consortium name="EnsemblPlants"/>
        </authorList>
    </citation>
    <scope>IDENTIFICATION</scope>
</reference>
<reference evidence="6 8" key="1">
    <citation type="journal article" date="2008" name="Science">
        <title>The Physcomitrella genome reveals evolutionary insights into the conquest of land by plants.</title>
        <authorList>
            <person name="Rensing S."/>
            <person name="Lang D."/>
            <person name="Zimmer A."/>
            <person name="Terry A."/>
            <person name="Salamov A."/>
            <person name="Shapiro H."/>
            <person name="Nishiyama T."/>
            <person name="Perroud P.-F."/>
            <person name="Lindquist E."/>
            <person name="Kamisugi Y."/>
            <person name="Tanahashi T."/>
            <person name="Sakakibara K."/>
            <person name="Fujita T."/>
            <person name="Oishi K."/>
            <person name="Shin-I T."/>
            <person name="Kuroki Y."/>
            <person name="Toyoda A."/>
            <person name="Suzuki Y."/>
            <person name="Hashimoto A."/>
            <person name="Yamaguchi K."/>
            <person name="Sugano A."/>
            <person name="Kohara Y."/>
            <person name="Fujiyama A."/>
            <person name="Anterola A."/>
            <person name="Aoki S."/>
            <person name="Ashton N."/>
            <person name="Barbazuk W.B."/>
            <person name="Barker E."/>
            <person name="Bennetzen J."/>
            <person name="Bezanilla M."/>
            <person name="Blankenship R."/>
            <person name="Cho S.H."/>
            <person name="Dutcher S."/>
            <person name="Estelle M."/>
            <person name="Fawcett J.A."/>
            <person name="Gundlach H."/>
            <person name="Hanada K."/>
            <person name="Heyl A."/>
            <person name="Hicks K.A."/>
            <person name="Hugh J."/>
            <person name="Lohr M."/>
            <person name="Mayer K."/>
            <person name="Melkozernov A."/>
            <person name="Murata T."/>
            <person name="Nelson D."/>
            <person name="Pils B."/>
            <person name="Prigge M."/>
            <person name="Reiss B."/>
            <person name="Renner T."/>
            <person name="Rombauts S."/>
            <person name="Rushton P."/>
            <person name="Sanderfoot A."/>
            <person name="Schween G."/>
            <person name="Shiu S.-H."/>
            <person name="Stueber K."/>
            <person name="Theodoulou F.L."/>
            <person name="Tu H."/>
            <person name="Van de Peer Y."/>
            <person name="Verrier P.J."/>
            <person name="Waters E."/>
            <person name="Wood A."/>
            <person name="Yang L."/>
            <person name="Cove D."/>
            <person name="Cuming A."/>
            <person name="Hasebe M."/>
            <person name="Lucas S."/>
            <person name="Mishler D.B."/>
            <person name="Reski R."/>
            <person name="Grigoriev I."/>
            <person name="Quatrano R.S."/>
            <person name="Boore J.L."/>
        </authorList>
    </citation>
    <scope>NUCLEOTIDE SEQUENCE [LARGE SCALE GENOMIC DNA]</scope>
    <source>
        <strain evidence="7 8">cv. Gransden 2004</strain>
    </source>
</reference>
<feature type="binding site" evidence="4">
    <location>
        <position position="88"/>
    </location>
    <ligand>
        <name>Fe cation</name>
        <dbReference type="ChEBI" id="CHEBI:24875"/>
        <label>1</label>
    </ligand>
</feature>